<organism evidence="7 8">
    <name type="scientific">Brachionus calyciflorus</name>
    <dbReference type="NCBI Taxonomy" id="104777"/>
    <lineage>
        <taxon>Eukaryota</taxon>
        <taxon>Metazoa</taxon>
        <taxon>Spiralia</taxon>
        <taxon>Gnathifera</taxon>
        <taxon>Rotifera</taxon>
        <taxon>Eurotatoria</taxon>
        <taxon>Monogononta</taxon>
        <taxon>Pseudotrocha</taxon>
        <taxon>Ploima</taxon>
        <taxon>Brachionidae</taxon>
        <taxon>Brachionus</taxon>
    </lineage>
</organism>
<comment type="subcellular location">
    <subcellularLocation>
        <location evidence="1">Cell projection</location>
        <location evidence="1">Cilium</location>
    </subcellularLocation>
</comment>
<feature type="coiled-coil region" evidence="4">
    <location>
        <begin position="363"/>
        <end position="433"/>
    </location>
</feature>
<reference evidence="7" key="1">
    <citation type="submission" date="2021-02" db="EMBL/GenBank/DDBJ databases">
        <authorList>
            <person name="Nowell W R."/>
        </authorList>
    </citation>
    <scope>NUCLEOTIDE SEQUENCE</scope>
    <source>
        <strain evidence="7">Ploen Becks lab</strain>
    </source>
</reference>
<feature type="coiled-coil region" evidence="4">
    <location>
        <begin position="271"/>
        <end position="316"/>
    </location>
</feature>
<dbReference type="AlphaFoldDB" id="A0A813SMT3"/>
<dbReference type="GO" id="GO:0036064">
    <property type="term" value="C:ciliary basal body"/>
    <property type="evidence" value="ECO:0007669"/>
    <property type="project" value="TreeGrafter"/>
</dbReference>
<dbReference type="Proteomes" id="UP000663879">
    <property type="component" value="Unassembled WGS sequence"/>
</dbReference>
<evidence type="ECO:0000256" key="1">
    <source>
        <dbReference type="ARBA" id="ARBA00004138"/>
    </source>
</evidence>
<gene>
    <name evidence="7" type="ORF">OXX778_LOCUS6519</name>
</gene>
<dbReference type="PANTHER" id="PTHR15654">
    <property type="entry name" value="COILED-COIL DOMAIN-CONTAINING PROTEIN 113-RELATED"/>
    <property type="match status" value="1"/>
</dbReference>
<evidence type="ECO:0000256" key="3">
    <source>
        <dbReference type="ARBA" id="ARBA00023273"/>
    </source>
</evidence>
<evidence type="ECO:0000313" key="8">
    <source>
        <dbReference type="Proteomes" id="UP000663879"/>
    </source>
</evidence>
<dbReference type="PANTHER" id="PTHR15654:SF1">
    <property type="entry name" value="COILED-COIL DOMAIN-CONTAINING PROTEIN 96"/>
    <property type="match status" value="1"/>
</dbReference>
<feature type="domain" description="CCDC113/CCDC96 coiled-coil" evidence="6">
    <location>
        <begin position="362"/>
        <end position="526"/>
    </location>
</feature>
<accession>A0A813SMT3</accession>
<dbReference type="InterPro" id="IPR051885">
    <property type="entry name" value="CC_CF"/>
</dbReference>
<feature type="compositionally biased region" description="Basic residues" evidence="5">
    <location>
        <begin position="131"/>
        <end position="141"/>
    </location>
</feature>
<protein>
    <recommendedName>
        <fullName evidence="6">CCDC113/CCDC96 coiled-coil domain-containing protein</fullName>
    </recommendedName>
</protein>
<dbReference type="GO" id="GO:0060271">
    <property type="term" value="P:cilium assembly"/>
    <property type="evidence" value="ECO:0007669"/>
    <property type="project" value="TreeGrafter"/>
</dbReference>
<dbReference type="EMBL" id="CAJNOC010000778">
    <property type="protein sequence ID" value="CAF0802055.1"/>
    <property type="molecule type" value="Genomic_DNA"/>
</dbReference>
<name>A0A813SMT3_9BILA</name>
<evidence type="ECO:0000313" key="7">
    <source>
        <dbReference type="EMBL" id="CAF0802055.1"/>
    </source>
</evidence>
<evidence type="ECO:0000256" key="4">
    <source>
        <dbReference type="SAM" id="Coils"/>
    </source>
</evidence>
<dbReference type="Pfam" id="PF13870">
    <property type="entry name" value="CCDC113_CCDC96_CC"/>
    <property type="match status" value="1"/>
</dbReference>
<comment type="caution">
    <text evidence="7">The sequence shown here is derived from an EMBL/GenBank/DDBJ whole genome shotgun (WGS) entry which is preliminary data.</text>
</comment>
<evidence type="ECO:0000259" key="6">
    <source>
        <dbReference type="Pfam" id="PF13870"/>
    </source>
</evidence>
<keyword evidence="3" id="KW-0966">Cell projection</keyword>
<feature type="region of interest" description="Disordered" evidence="5">
    <location>
        <begin position="1"/>
        <end position="203"/>
    </location>
</feature>
<feature type="compositionally biased region" description="Basic and acidic residues" evidence="5">
    <location>
        <begin position="114"/>
        <end position="130"/>
    </location>
</feature>
<keyword evidence="2 4" id="KW-0175">Coiled coil</keyword>
<sequence>MDFNRPVYEEERPSSSRVSSSKTNPNAVTTPIDEPRSKSDLNEDDIIVQNDEQQDQDNLKDESQINQDEANQEAPVQESEENLTLDETLPTNNQNDLSLDESQTDLNASETQEALEKEIGDKQDPDEHIYVHKTVKRKTRQPNKFADGNLIPEEGDDEDLITRSPGPPPLDPISQILDSDQDKPNLNNRNDLELGATTPDKNDLTIDEDYQEIEIEVKPTREELIARYQSAIEERDRLQNANNQFHHKLADFFRKKKSDDAQNQPLFEKSSQEQEQRYIKYLATIENLKKQLEKEKLEAERELDELRYKCETKKEMVDQDRINFTKMKKDAAVKSVSSQTGKQLTPKDIEVYIEKERLKEVDVVTVRIENIKLKNQLRKKENELKAKEEFGEGLHMIDFEQLKIENQTYNEKIEERNEELMKLKKKINNTVQILTHVKEKLQFVMTENEKEKHRLSEFDEQVKKNRDSLTKIKQSKDALRIDNSRLKQNSGLLGNSNLLRDFEECVDKTESLEVQIENLKRHHAELILTSKGIKQKISQMKGQ</sequence>
<proteinExistence type="predicted"/>
<keyword evidence="8" id="KW-1185">Reference proteome</keyword>
<dbReference type="InterPro" id="IPR025254">
    <property type="entry name" value="CCDC113/CCDC96_CC"/>
</dbReference>
<evidence type="ECO:0000256" key="2">
    <source>
        <dbReference type="ARBA" id="ARBA00023054"/>
    </source>
</evidence>
<evidence type="ECO:0000256" key="5">
    <source>
        <dbReference type="SAM" id="MobiDB-lite"/>
    </source>
</evidence>
<dbReference type="GO" id="GO:0005930">
    <property type="term" value="C:axoneme"/>
    <property type="evidence" value="ECO:0007669"/>
    <property type="project" value="TreeGrafter"/>
</dbReference>
<dbReference type="OrthoDB" id="10254794at2759"/>